<name>A0A2P2JSC6_RHIMU</name>
<protein>
    <submittedName>
        <fullName evidence="1">Uncharacterized protein</fullName>
    </submittedName>
</protein>
<reference evidence="1" key="1">
    <citation type="submission" date="2018-02" db="EMBL/GenBank/DDBJ databases">
        <title>Rhizophora mucronata_Transcriptome.</title>
        <authorList>
            <person name="Meera S.P."/>
            <person name="Sreeshan A."/>
            <person name="Augustine A."/>
        </authorList>
    </citation>
    <scope>NUCLEOTIDE SEQUENCE</scope>
    <source>
        <tissue evidence="1">Leaf</tissue>
    </source>
</reference>
<evidence type="ECO:0000313" key="1">
    <source>
        <dbReference type="EMBL" id="MBW96374.1"/>
    </source>
</evidence>
<organism evidence="1">
    <name type="scientific">Rhizophora mucronata</name>
    <name type="common">Asiatic mangrove</name>
    <dbReference type="NCBI Taxonomy" id="61149"/>
    <lineage>
        <taxon>Eukaryota</taxon>
        <taxon>Viridiplantae</taxon>
        <taxon>Streptophyta</taxon>
        <taxon>Embryophyta</taxon>
        <taxon>Tracheophyta</taxon>
        <taxon>Spermatophyta</taxon>
        <taxon>Magnoliopsida</taxon>
        <taxon>eudicotyledons</taxon>
        <taxon>Gunneridae</taxon>
        <taxon>Pentapetalae</taxon>
        <taxon>rosids</taxon>
        <taxon>fabids</taxon>
        <taxon>Malpighiales</taxon>
        <taxon>Rhizophoraceae</taxon>
        <taxon>Rhizophora</taxon>
    </lineage>
</organism>
<proteinExistence type="predicted"/>
<accession>A0A2P2JSC6</accession>
<sequence length="9" mass="1036">MLARTSTEQ</sequence>
<dbReference type="EMBL" id="GGEC01015891">
    <property type="protein sequence ID" value="MBW96374.1"/>
    <property type="molecule type" value="Transcribed_RNA"/>
</dbReference>